<dbReference type="EMBL" id="JBHTIS010002117">
    <property type="protein sequence ID" value="MFD1049342.1"/>
    <property type="molecule type" value="Genomic_DNA"/>
</dbReference>
<dbReference type="Proteomes" id="UP001597045">
    <property type="component" value="Unassembled WGS sequence"/>
</dbReference>
<comment type="caution">
    <text evidence="2">The sequence shown here is derived from an EMBL/GenBank/DDBJ whole genome shotgun (WGS) entry which is preliminary data.</text>
</comment>
<sequence>GSGTAAVPNLATIPEPVASVIRDAYAVATSSIFLYVLPFAVLSVLVVLFIRQVPLKTKTGLERLAEENTTAETVTAELVD</sequence>
<gene>
    <name evidence="2" type="ORF">ACFQ1S_29290</name>
</gene>
<feature type="transmembrane region" description="Helical" evidence="1">
    <location>
        <begin position="32"/>
        <end position="50"/>
    </location>
</feature>
<evidence type="ECO:0000313" key="3">
    <source>
        <dbReference type="Proteomes" id="UP001597045"/>
    </source>
</evidence>
<evidence type="ECO:0000313" key="2">
    <source>
        <dbReference type="EMBL" id="MFD1049342.1"/>
    </source>
</evidence>
<reference evidence="3" key="1">
    <citation type="journal article" date="2019" name="Int. J. Syst. Evol. Microbiol.">
        <title>The Global Catalogue of Microorganisms (GCM) 10K type strain sequencing project: providing services to taxonomists for standard genome sequencing and annotation.</title>
        <authorList>
            <consortium name="The Broad Institute Genomics Platform"/>
            <consortium name="The Broad Institute Genome Sequencing Center for Infectious Disease"/>
            <person name="Wu L."/>
            <person name="Ma J."/>
        </authorList>
    </citation>
    <scope>NUCLEOTIDE SEQUENCE [LARGE SCALE GENOMIC DNA]</scope>
    <source>
        <strain evidence="3">JCM 31486</strain>
    </source>
</reference>
<evidence type="ECO:0000256" key="1">
    <source>
        <dbReference type="SAM" id="Phobius"/>
    </source>
</evidence>
<organism evidence="2 3">
    <name type="scientific">Kibdelosporangium lantanae</name>
    <dbReference type="NCBI Taxonomy" id="1497396"/>
    <lineage>
        <taxon>Bacteria</taxon>
        <taxon>Bacillati</taxon>
        <taxon>Actinomycetota</taxon>
        <taxon>Actinomycetes</taxon>
        <taxon>Pseudonocardiales</taxon>
        <taxon>Pseudonocardiaceae</taxon>
        <taxon>Kibdelosporangium</taxon>
    </lineage>
</organism>
<keyword evidence="1" id="KW-1133">Transmembrane helix</keyword>
<name>A0ABW3MH09_9PSEU</name>
<keyword evidence="1" id="KW-0472">Membrane</keyword>
<accession>A0ABW3MH09</accession>
<feature type="non-terminal residue" evidence="2">
    <location>
        <position position="1"/>
    </location>
</feature>
<keyword evidence="3" id="KW-1185">Reference proteome</keyword>
<keyword evidence="1" id="KW-0812">Transmembrane</keyword>
<protein>
    <submittedName>
        <fullName evidence="2">MFS transporter</fullName>
    </submittedName>
</protein>
<proteinExistence type="predicted"/>